<accession>A0A1W1D8Q6</accession>
<dbReference type="Pfam" id="PF02620">
    <property type="entry name" value="YceD"/>
    <property type="match status" value="1"/>
</dbReference>
<evidence type="ECO:0000313" key="6">
    <source>
        <dbReference type="EMBL" id="SFV76832.1"/>
    </source>
</evidence>
<evidence type="ECO:0000256" key="1">
    <source>
        <dbReference type="ARBA" id="ARBA00002868"/>
    </source>
</evidence>
<evidence type="ECO:0000256" key="3">
    <source>
        <dbReference type="ARBA" id="ARBA00015716"/>
    </source>
</evidence>
<dbReference type="GO" id="GO:0042254">
    <property type="term" value="P:ribosome biogenesis"/>
    <property type="evidence" value="ECO:0007669"/>
    <property type="project" value="UniProtKB-KW"/>
</dbReference>
<organism evidence="6">
    <name type="scientific">hydrothermal vent metagenome</name>
    <dbReference type="NCBI Taxonomy" id="652676"/>
    <lineage>
        <taxon>unclassified sequences</taxon>
        <taxon>metagenomes</taxon>
        <taxon>ecological metagenomes</taxon>
    </lineage>
</organism>
<dbReference type="EMBL" id="FPHR01000010">
    <property type="protein sequence ID" value="SFV76832.1"/>
    <property type="molecule type" value="Genomic_DNA"/>
</dbReference>
<keyword evidence="4" id="KW-0690">Ribosome biogenesis</keyword>
<gene>
    <name evidence="6" type="ORF">MNB_SUP05-4-777</name>
</gene>
<name>A0A1W1D8Q6_9ZZZZ</name>
<protein>
    <recommendedName>
        <fullName evidence="3">Large ribosomal RNA subunit accumulation protein YceD</fullName>
    </recommendedName>
    <alternativeName>
        <fullName evidence="5">23S rRNA accumulation protein YceD</fullName>
    </alternativeName>
</protein>
<dbReference type="InterPro" id="IPR003772">
    <property type="entry name" value="YceD"/>
</dbReference>
<dbReference type="AlphaFoldDB" id="A0A1W1D8Q6"/>
<dbReference type="PANTHER" id="PTHR38099">
    <property type="entry name" value="LARGE RIBOSOMAL RNA SUBUNIT ACCUMULATION PROTEIN YCED"/>
    <property type="match status" value="1"/>
</dbReference>
<dbReference type="InterPro" id="IPR039255">
    <property type="entry name" value="YceD_bac"/>
</dbReference>
<dbReference type="PANTHER" id="PTHR38099:SF1">
    <property type="entry name" value="LARGE RIBOSOMAL RNA SUBUNIT ACCUMULATION PROTEIN YCED"/>
    <property type="match status" value="1"/>
</dbReference>
<comment type="similarity">
    <text evidence="2">Belongs to the DUF177 domain family.</text>
</comment>
<proteinExistence type="inferred from homology"/>
<keyword evidence="6" id="KW-0687">Ribonucleoprotein</keyword>
<comment type="function">
    <text evidence="1">Plays a role in synthesis, processing and/or stability of 23S rRNA.</text>
</comment>
<keyword evidence="6" id="KW-0689">Ribosomal protein</keyword>
<dbReference type="GO" id="GO:0005840">
    <property type="term" value="C:ribosome"/>
    <property type="evidence" value="ECO:0007669"/>
    <property type="project" value="UniProtKB-KW"/>
</dbReference>
<dbReference type="GO" id="GO:0005829">
    <property type="term" value="C:cytosol"/>
    <property type="evidence" value="ECO:0007669"/>
    <property type="project" value="TreeGrafter"/>
</dbReference>
<reference evidence="6" key="1">
    <citation type="submission" date="2016-10" db="EMBL/GenBank/DDBJ databases">
        <authorList>
            <person name="de Groot N.N."/>
        </authorList>
    </citation>
    <scope>NUCLEOTIDE SEQUENCE</scope>
</reference>
<sequence>MQGIPANIKLLSFAKKGLIFSQIFSVKDFPRINEIVTNPNDKITVDLSFFIENNRIPCIEGSVKLEVALDCQRCLTEVKLRLNPAFKLAFIIHENQADELDDSFETILNADEEFSTIEFITDEVLITIPMIPMHSHDCQSYKDKSPIMEQKRENPFAVLEQLKNSNRSQ</sequence>
<evidence type="ECO:0000256" key="5">
    <source>
        <dbReference type="ARBA" id="ARBA00031841"/>
    </source>
</evidence>
<evidence type="ECO:0000256" key="2">
    <source>
        <dbReference type="ARBA" id="ARBA00010740"/>
    </source>
</evidence>
<evidence type="ECO:0000256" key="4">
    <source>
        <dbReference type="ARBA" id="ARBA00022517"/>
    </source>
</evidence>